<evidence type="ECO:0000313" key="3">
    <source>
        <dbReference type="Proteomes" id="UP000233556"/>
    </source>
</evidence>
<dbReference type="Pfam" id="PF18704">
    <property type="entry name" value="Chromo_2"/>
    <property type="match status" value="1"/>
</dbReference>
<proteinExistence type="predicted"/>
<sequence>MSSIKEKLGCDRESLIGLAVLLGCDYLPKALTRNMSSVDAHSVKALDPANRMIPNAAALVNGIKHYVDAEDEPAGLFVITVEEESLFQAAYPDVVALYQLEKSEVPKKKQKTNWTLREQNFSQDQLPSGFAYL</sequence>
<reference evidence="3" key="2">
    <citation type="submission" date="2017-12" db="EMBL/GenBank/DDBJ databases">
        <title>Genome sequence of the Bar-tailed Godwit (Limosa lapponica baueri).</title>
        <authorList>
            <person name="Lima N.C.B."/>
            <person name="Parody-Merino A.M."/>
            <person name="Battley P.F."/>
            <person name="Fidler A.E."/>
            <person name="Prosdocimi F."/>
        </authorList>
    </citation>
    <scope>NUCLEOTIDE SEQUENCE [LARGE SCALE GENOMIC DNA]</scope>
</reference>
<gene>
    <name evidence="2" type="ORF">llap_8364</name>
</gene>
<dbReference type="OrthoDB" id="2959108at2759"/>
<dbReference type="EMBL" id="KZ506134">
    <property type="protein sequence ID" value="PKU41327.1"/>
    <property type="molecule type" value="Genomic_DNA"/>
</dbReference>
<dbReference type="InterPro" id="IPR041012">
    <property type="entry name" value="GEN_chromo"/>
</dbReference>
<keyword evidence="3" id="KW-1185">Reference proteome</keyword>
<reference evidence="3" key="1">
    <citation type="submission" date="2017-11" db="EMBL/GenBank/DDBJ databases">
        <authorList>
            <person name="Lima N.C."/>
            <person name="Parody-Merino A.M."/>
            <person name="Battley P.F."/>
            <person name="Fidler A.E."/>
            <person name="Prosdocimi F."/>
        </authorList>
    </citation>
    <scope>NUCLEOTIDE SEQUENCE [LARGE SCALE GENOMIC DNA]</scope>
</reference>
<dbReference type="Proteomes" id="UP000233556">
    <property type="component" value="Unassembled WGS sequence"/>
</dbReference>
<feature type="domain" description="Flap endonuclease GEN chromatin organization modifier" evidence="1">
    <location>
        <begin position="65"/>
        <end position="99"/>
    </location>
</feature>
<evidence type="ECO:0000313" key="2">
    <source>
        <dbReference type="EMBL" id="PKU41327.1"/>
    </source>
</evidence>
<dbReference type="AlphaFoldDB" id="A0A2I0U5J6"/>
<evidence type="ECO:0000259" key="1">
    <source>
        <dbReference type="Pfam" id="PF18704"/>
    </source>
</evidence>
<accession>A0A2I0U5J6</accession>
<dbReference type="PROSITE" id="PS51257">
    <property type="entry name" value="PROKAR_LIPOPROTEIN"/>
    <property type="match status" value="1"/>
</dbReference>
<protein>
    <recommendedName>
        <fullName evidence="1">Flap endonuclease GEN chromatin organization modifier domain-containing protein</fullName>
    </recommendedName>
</protein>
<name>A0A2I0U5J6_LIMLA</name>
<organism evidence="2 3">
    <name type="scientific">Limosa lapponica baueri</name>
    <dbReference type="NCBI Taxonomy" id="1758121"/>
    <lineage>
        <taxon>Eukaryota</taxon>
        <taxon>Metazoa</taxon>
        <taxon>Chordata</taxon>
        <taxon>Craniata</taxon>
        <taxon>Vertebrata</taxon>
        <taxon>Euteleostomi</taxon>
        <taxon>Archelosauria</taxon>
        <taxon>Archosauria</taxon>
        <taxon>Dinosauria</taxon>
        <taxon>Saurischia</taxon>
        <taxon>Theropoda</taxon>
        <taxon>Coelurosauria</taxon>
        <taxon>Aves</taxon>
        <taxon>Neognathae</taxon>
        <taxon>Neoaves</taxon>
        <taxon>Charadriiformes</taxon>
        <taxon>Scolopacidae</taxon>
        <taxon>Limosa</taxon>
    </lineage>
</organism>